<reference evidence="3 4" key="1">
    <citation type="submission" date="2023-05" db="EMBL/GenBank/DDBJ databases">
        <title>B98-5 Cell Line De Novo Hybrid Assembly: An Optical Mapping Approach.</title>
        <authorList>
            <person name="Kananen K."/>
            <person name="Auerbach J.A."/>
            <person name="Kautto E."/>
            <person name="Blachly J.S."/>
        </authorList>
    </citation>
    <scope>NUCLEOTIDE SEQUENCE [LARGE SCALE GENOMIC DNA]</scope>
    <source>
        <strain evidence="3">B95-8</strain>
        <tissue evidence="3">Cell line</tissue>
    </source>
</reference>
<proteinExistence type="predicted"/>
<dbReference type="PANTHER" id="PTHR46488">
    <property type="entry name" value="AP-5 COMPLEX SUBUNIT ZETA-1"/>
    <property type="match status" value="1"/>
</dbReference>
<dbReference type="Proteomes" id="UP001266305">
    <property type="component" value="Unassembled WGS sequence"/>
</dbReference>
<feature type="domain" description="AP-5 complex subunit zeta-1 N-terminal TPR" evidence="2">
    <location>
        <begin position="14"/>
        <end position="63"/>
    </location>
</feature>
<sequence length="262" mass="28452">MGQYPSVCPMFDLKGDRNEEVRAVGQGVLRALESRQPEGPSLRHLLPVMAKVVVLSPGTLQEGTWGPSREAVRGLPSQDLTSSPHATPPAADQTTLLSKRLVDWLRYASLQQGFPHSGSFFSTPRARQPGPITEVDGAVATDFFTVLSTGHHFTEDQWLNVQGFSMLRVWLLHSGPESPGALDTGVLGMGRCQTGGRWAHYGSVEGDTGRGRGTRCAQNAAEVRAGQRTLLASVVGVQGQHRCPLWMPRDHHAMCKRSRVAV</sequence>
<dbReference type="Pfam" id="PF25153">
    <property type="entry name" value="TPR_AP5Z1"/>
    <property type="match status" value="2"/>
</dbReference>
<keyword evidence="4" id="KW-1185">Reference proteome</keyword>
<accession>A0ABQ9W610</accession>
<gene>
    <name evidence="3" type="primary">AP5Z1_1</name>
    <name evidence="3" type="ORF">P7K49_003951</name>
</gene>
<evidence type="ECO:0000313" key="4">
    <source>
        <dbReference type="Proteomes" id="UP001266305"/>
    </source>
</evidence>
<feature type="region of interest" description="Disordered" evidence="1">
    <location>
        <begin position="63"/>
        <end position="92"/>
    </location>
</feature>
<organism evidence="3 4">
    <name type="scientific">Saguinus oedipus</name>
    <name type="common">Cotton-top tamarin</name>
    <name type="synonym">Oedipomidas oedipus</name>
    <dbReference type="NCBI Taxonomy" id="9490"/>
    <lineage>
        <taxon>Eukaryota</taxon>
        <taxon>Metazoa</taxon>
        <taxon>Chordata</taxon>
        <taxon>Craniata</taxon>
        <taxon>Vertebrata</taxon>
        <taxon>Euteleostomi</taxon>
        <taxon>Mammalia</taxon>
        <taxon>Eutheria</taxon>
        <taxon>Euarchontoglires</taxon>
        <taxon>Primates</taxon>
        <taxon>Haplorrhini</taxon>
        <taxon>Platyrrhini</taxon>
        <taxon>Cebidae</taxon>
        <taxon>Callitrichinae</taxon>
        <taxon>Saguinus</taxon>
    </lineage>
</organism>
<feature type="domain" description="AP-5 complex subunit zeta-1 N-terminal TPR" evidence="2">
    <location>
        <begin position="91"/>
        <end position="184"/>
    </location>
</feature>
<name>A0ABQ9W610_SAGOE</name>
<evidence type="ECO:0000259" key="2">
    <source>
        <dbReference type="Pfam" id="PF25153"/>
    </source>
</evidence>
<evidence type="ECO:0000256" key="1">
    <source>
        <dbReference type="SAM" id="MobiDB-lite"/>
    </source>
</evidence>
<dbReference type="EMBL" id="JASSZA010000002">
    <property type="protein sequence ID" value="KAK2117065.1"/>
    <property type="molecule type" value="Genomic_DNA"/>
</dbReference>
<protein>
    <submittedName>
        <fullName evidence="3">AP-5 complex subunit zeta-1</fullName>
    </submittedName>
</protein>
<dbReference type="InterPro" id="IPR056857">
    <property type="entry name" value="TPR_AP5Z1_N"/>
</dbReference>
<dbReference type="PANTHER" id="PTHR46488:SF1">
    <property type="entry name" value="AP-5 COMPLEX SUBUNIT ZETA-1"/>
    <property type="match status" value="1"/>
</dbReference>
<dbReference type="InterPro" id="IPR028222">
    <property type="entry name" value="AP5Z1"/>
</dbReference>
<evidence type="ECO:0000313" key="3">
    <source>
        <dbReference type="EMBL" id="KAK2117065.1"/>
    </source>
</evidence>
<comment type="caution">
    <text evidence="3">The sequence shown here is derived from an EMBL/GenBank/DDBJ whole genome shotgun (WGS) entry which is preliminary data.</text>
</comment>